<accession>A0A366HI32</accession>
<name>A0A366HI32_9BACT</name>
<dbReference type="AlphaFoldDB" id="A0A366HI32"/>
<keyword evidence="3" id="KW-1185">Reference proteome</keyword>
<dbReference type="RefSeq" id="WP_170157189.1">
    <property type="nucleotide sequence ID" value="NZ_QNRR01000006.1"/>
</dbReference>
<dbReference type="Gene3D" id="1.10.10.10">
    <property type="entry name" value="Winged helix-like DNA-binding domain superfamily/Winged helix DNA-binding domain"/>
    <property type="match status" value="1"/>
</dbReference>
<feature type="compositionally biased region" description="Basic and acidic residues" evidence="1">
    <location>
        <begin position="172"/>
        <end position="183"/>
    </location>
</feature>
<dbReference type="EMBL" id="QNRR01000006">
    <property type="protein sequence ID" value="RBP42428.1"/>
    <property type="molecule type" value="Genomic_DNA"/>
</dbReference>
<comment type="caution">
    <text evidence="2">The sequence shown here is derived from an EMBL/GenBank/DDBJ whole genome shotgun (WGS) entry which is preliminary data.</text>
</comment>
<feature type="region of interest" description="Disordered" evidence="1">
    <location>
        <begin position="124"/>
        <end position="184"/>
    </location>
</feature>
<feature type="compositionally biased region" description="Basic and acidic residues" evidence="1">
    <location>
        <begin position="124"/>
        <end position="142"/>
    </location>
</feature>
<dbReference type="InterPro" id="IPR036388">
    <property type="entry name" value="WH-like_DNA-bd_sf"/>
</dbReference>
<evidence type="ECO:0000256" key="1">
    <source>
        <dbReference type="SAM" id="MobiDB-lite"/>
    </source>
</evidence>
<reference evidence="2 3" key="1">
    <citation type="submission" date="2018-06" db="EMBL/GenBank/DDBJ databases">
        <title>Genomic Encyclopedia of Type Strains, Phase IV (KMG-IV): sequencing the most valuable type-strain genomes for metagenomic binning, comparative biology and taxonomic classification.</title>
        <authorList>
            <person name="Goeker M."/>
        </authorList>
    </citation>
    <scope>NUCLEOTIDE SEQUENCE [LARGE SCALE GENOMIC DNA]</scope>
    <source>
        <strain evidence="2 3">DSM 25532</strain>
    </source>
</reference>
<dbReference type="Proteomes" id="UP000253426">
    <property type="component" value="Unassembled WGS sequence"/>
</dbReference>
<protein>
    <submittedName>
        <fullName evidence="2">Helix-turn-helix protein</fullName>
    </submittedName>
</protein>
<feature type="compositionally biased region" description="Basic residues" evidence="1">
    <location>
        <begin position="162"/>
        <end position="171"/>
    </location>
</feature>
<sequence>MGFKHIEASIFAPVTPTEKLVLLVLAYHCNDKDLRCHPGFGRISRASGLSTRAVSKTIKALEKQGIINVIRGTGTTSSAYRLPFLNAPFPDIEKGDECCSPLNVVHPTPEPDSPQGMNVVQVGDERGSSKQEVNRNIEKEDNMNLFPASLSADDGGEQGKPLKSHSSKPKKVKSEADPRHHEITSQWGSTYRAFHGQSYVFNKKDVSNLKRFLADDSSTTAEQFLHRAQEAWKRAKEDPYARQCASAATITGLCSRWNDITLELQRARGGGNVMRFKNGRDDRGQRPGEIKTDVTADKIPRIK</sequence>
<evidence type="ECO:0000313" key="3">
    <source>
        <dbReference type="Proteomes" id="UP000253426"/>
    </source>
</evidence>
<organism evidence="2 3">
    <name type="scientific">Roseimicrobium gellanilyticum</name>
    <dbReference type="NCBI Taxonomy" id="748857"/>
    <lineage>
        <taxon>Bacteria</taxon>
        <taxon>Pseudomonadati</taxon>
        <taxon>Verrucomicrobiota</taxon>
        <taxon>Verrucomicrobiia</taxon>
        <taxon>Verrucomicrobiales</taxon>
        <taxon>Verrucomicrobiaceae</taxon>
        <taxon>Roseimicrobium</taxon>
    </lineage>
</organism>
<evidence type="ECO:0000313" key="2">
    <source>
        <dbReference type="EMBL" id="RBP42428.1"/>
    </source>
</evidence>
<feature type="region of interest" description="Disordered" evidence="1">
    <location>
        <begin position="275"/>
        <end position="303"/>
    </location>
</feature>
<gene>
    <name evidence="2" type="ORF">DES53_106135</name>
</gene>
<dbReference type="Pfam" id="PF13730">
    <property type="entry name" value="HTH_36"/>
    <property type="match status" value="1"/>
</dbReference>
<proteinExistence type="predicted"/>
<feature type="compositionally biased region" description="Basic and acidic residues" evidence="1">
    <location>
        <begin position="278"/>
        <end position="303"/>
    </location>
</feature>